<dbReference type="PhylomeDB" id="A7TA28"/>
<evidence type="ECO:0000256" key="6">
    <source>
        <dbReference type="ARBA" id="ARBA00023239"/>
    </source>
</evidence>
<evidence type="ECO:0000313" key="10">
    <source>
        <dbReference type="EMBL" id="EDO27144.1"/>
    </source>
</evidence>
<keyword evidence="11" id="KW-1185">Reference proteome</keyword>
<dbReference type="Gene3D" id="3.40.1190.20">
    <property type="match status" value="1"/>
</dbReference>
<protein>
    <recommendedName>
        <fullName evidence="1">ATP-dependent NAD(P)H-hydrate dehydratase</fullName>
        <ecNumber evidence="1">4.2.1.93</ecNumber>
    </recommendedName>
    <alternativeName>
        <fullName evidence="7">NAD(P)HX dehydratase</fullName>
    </alternativeName>
</protein>
<dbReference type="FunFam" id="3.40.1190.20:FF:000179">
    <property type="match status" value="1"/>
</dbReference>
<dbReference type="STRING" id="45351.A7TA28"/>
<keyword evidence="4" id="KW-0521">NADP</keyword>
<dbReference type="Pfam" id="PF01256">
    <property type="entry name" value="Carb_kinase"/>
    <property type="match status" value="1"/>
</dbReference>
<organism evidence="10 11">
    <name type="scientific">Nematostella vectensis</name>
    <name type="common">Starlet sea anemone</name>
    <dbReference type="NCBI Taxonomy" id="45351"/>
    <lineage>
        <taxon>Eukaryota</taxon>
        <taxon>Metazoa</taxon>
        <taxon>Cnidaria</taxon>
        <taxon>Anthozoa</taxon>
        <taxon>Hexacorallia</taxon>
        <taxon>Actiniaria</taxon>
        <taxon>Edwardsiidae</taxon>
        <taxon>Nematostella</taxon>
    </lineage>
</organism>
<keyword evidence="6" id="KW-0456">Lyase</keyword>
<evidence type="ECO:0000256" key="4">
    <source>
        <dbReference type="ARBA" id="ARBA00022857"/>
    </source>
</evidence>
<dbReference type="InParanoid" id="A7TA28"/>
<comment type="catalytic activity">
    <reaction evidence="8">
        <text>(6S)-NADPHX + ATP = ADP + phosphate + NADPH + H(+)</text>
        <dbReference type="Rhea" id="RHEA:32231"/>
        <dbReference type="ChEBI" id="CHEBI:15378"/>
        <dbReference type="ChEBI" id="CHEBI:30616"/>
        <dbReference type="ChEBI" id="CHEBI:43474"/>
        <dbReference type="ChEBI" id="CHEBI:57783"/>
        <dbReference type="ChEBI" id="CHEBI:64076"/>
        <dbReference type="ChEBI" id="CHEBI:456216"/>
        <dbReference type="EC" id="4.2.1.93"/>
    </reaction>
</comment>
<dbReference type="OMA" id="LTHWAFA"/>
<evidence type="ECO:0000313" key="11">
    <source>
        <dbReference type="Proteomes" id="UP000001593"/>
    </source>
</evidence>
<evidence type="ECO:0000256" key="7">
    <source>
        <dbReference type="ARBA" id="ARBA00029804"/>
    </source>
</evidence>
<sequence length="86" mass="9613">VVECSITGSNRRCGGQGDLLSGSMAVFLHWANMWLTQNPTLVAAYAASGLTRWCNRLAYSRLKRSMTTSDMIQQIHQAFEELFGKE</sequence>
<dbReference type="PANTHER" id="PTHR12592">
    <property type="entry name" value="ATP-DEPENDENT (S)-NAD(P)H-HYDRATE DEHYDRATASE FAMILY MEMBER"/>
    <property type="match status" value="1"/>
</dbReference>
<dbReference type="EMBL" id="DS473793">
    <property type="protein sequence ID" value="EDO27144.1"/>
    <property type="molecule type" value="Genomic_DNA"/>
</dbReference>
<evidence type="ECO:0000256" key="1">
    <source>
        <dbReference type="ARBA" id="ARBA00013249"/>
    </source>
</evidence>
<keyword evidence="5" id="KW-0520">NAD</keyword>
<name>A7TA28_NEMVE</name>
<feature type="domain" description="YjeF C-terminal" evidence="9">
    <location>
        <begin position="1"/>
        <end position="82"/>
    </location>
</feature>
<accession>A7TA28</accession>
<dbReference type="HOGENOM" id="CLU_2504312_0_0_1"/>
<dbReference type="PROSITE" id="PS51383">
    <property type="entry name" value="YJEF_C_3"/>
    <property type="match status" value="1"/>
</dbReference>
<dbReference type="eggNOG" id="KOG3974">
    <property type="taxonomic scope" value="Eukaryota"/>
</dbReference>
<dbReference type="InterPro" id="IPR000631">
    <property type="entry name" value="CARKD"/>
</dbReference>
<feature type="non-terminal residue" evidence="10">
    <location>
        <position position="86"/>
    </location>
</feature>
<dbReference type="InterPro" id="IPR029056">
    <property type="entry name" value="Ribokinase-like"/>
</dbReference>
<dbReference type="AlphaFoldDB" id="A7TA28"/>
<dbReference type="GO" id="GO:0047453">
    <property type="term" value="F:ATP-dependent NAD(P)H-hydrate dehydratase activity"/>
    <property type="evidence" value="ECO:0007669"/>
    <property type="project" value="UniProtKB-EC"/>
</dbReference>
<reference evidence="10 11" key="1">
    <citation type="journal article" date="2007" name="Science">
        <title>Sea anemone genome reveals ancestral eumetazoan gene repertoire and genomic organization.</title>
        <authorList>
            <person name="Putnam N.H."/>
            <person name="Srivastava M."/>
            <person name="Hellsten U."/>
            <person name="Dirks B."/>
            <person name="Chapman J."/>
            <person name="Salamov A."/>
            <person name="Terry A."/>
            <person name="Shapiro H."/>
            <person name="Lindquist E."/>
            <person name="Kapitonov V.V."/>
            <person name="Jurka J."/>
            <person name="Genikhovich G."/>
            <person name="Grigoriev I.V."/>
            <person name="Lucas S.M."/>
            <person name="Steele R.E."/>
            <person name="Finnerty J.R."/>
            <person name="Technau U."/>
            <person name="Martindale M.Q."/>
            <person name="Rokhsar D.S."/>
        </authorList>
    </citation>
    <scope>NUCLEOTIDE SEQUENCE [LARGE SCALE GENOMIC DNA]</scope>
    <source>
        <strain evidence="11">CH2 X CH6</strain>
    </source>
</reference>
<evidence type="ECO:0000256" key="3">
    <source>
        <dbReference type="ARBA" id="ARBA00022840"/>
    </source>
</evidence>
<proteinExistence type="predicted"/>
<dbReference type="PANTHER" id="PTHR12592:SF0">
    <property type="entry name" value="ATP-DEPENDENT (S)-NAD(P)H-HYDRATE DEHYDRATASE"/>
    <property type="match status" value="1"/>
</dbReference>
<evidence type="ECO:0000256" key="8">
    <source>
        <dbReference type="ARBA" id="ARBA00047472"/>
    </source>
</evidence>
<dbReference type="GO" id="GO:0005524">
    <property type="term" value="F:ATP binding"/>
    <property type="evidence" value="ECO:0007669"/>
    <property type="project" value="UniProtKB-KW"/>
</dbReference>
<evidence type="ECO:0000256" key="2">
    <source>
        <dbReference type="ARBA" id="ARBA00022741"/>
    </source>
</evidence>
<dbReference type="Proteomes" id="UP000001593">
    <property type="component" value="Unassembled WGS sequence"/>
</dbReference>
<evidence type="ECO:0000259" key="9">
    <source>
        <dbReference type="PROSITE" id="PS51383"/>
    </source>
</evidence>
<keyword evidence="2" id="KW-0547">Nucleotide-binding</keyword>
<dbReference type="EC" id="4.2.1.93" evidence="1"/>
<evidence type="ECO:0000256" key="5">
    <source>
        <dbReference type="ARBA" id="ARBA00023027"/>
    </source>
</evidence>
<gene>
    <name evidence="10" type="ORF">NEMVEDRAFT_v1g151961</name>
</gene>
<keyword evidence="3" id="KW-0067">ATP-binding</keyword>
<dbReference type="SUPFAM" id="SSF53613">
    <property type="entry name" value="Ribokinase-like"/>
    <property type="match status" value="1"/>
</dbReference>